<comment type="caution">
    <text evidence="2">The sequence shown here is derived from an EMBL/GenBank/DDBJ whole genome shotgun (WGS) entry which is preliminary data.</text>
</comment>
<feature type="compositionally biased region" description="Basic and acidic residues" evidence="1">
    <location>
        <begin position="8"/>
        <end position="20"/>
    </location>
</feature>
<organism evidence="2 3">
    <name type="scientific">Araneus ventricosus</name>
    <name type="common">Orbweaver spider</name>
    <name type="synonym">Epeira ventricosa</name>
    <dbReference type="NCBI Taxonomy" id="182803"/>
    <lineage>
        <taxon>Eukaryota</taxon>
        <taxon>Metazoa</taxon>
        <taxon>Ecdysozoa</taxon>
        <taxon>Arthropoda</taxon>
        <taxon>Chelicerata</taxon>
        <taxon>Arachnida</taxon>
        <taxon>Araneae</taxon>
        <taxon>Araneomorphae</taxon>
        <taxon>Entelegynae</taxon>
        <taxon>Araneoidea</taxon>
        <taxon>Araneidae</taxon>
        <taxon>Araneus</taxon>
    </lineage>
</organism>
<evidence type="ECO:0000313" key="3">
    <source>
        <dbReference type="Proteomes" id="UP000499080"/>
    </source>
</evidence>
<keyword evidence="3" id="KW-1185">Reference proteome</keyword>
<sequence>MAQRGQKRRAEETEEQRNRGLSDMAQCARREKPKKQKNKEIADCQTWHNVARRKEPKNTEEQRNGRLVRKDVSRDLKE</sequence>
<evidence type="ECO:0000256" key="1">
    <source>
        <dbReference type="SAM" id="MobiDB-lite"/>
    </source>
</evidence>
<feature type="compositionally biased region" description="Basic and acidic residues" evidence="1">
    <location>
        <begin position="52"/>
        <end position="78"/>
    </location>
</feature>
<proteinExistence type="predicted"/>
<name>A0A4Y2HXF6_ARAVE</name>
<reference evidence="2 3" key="1">
    <citation type="journal article" date="2019" name="Sci. Rep.">
        <title>Orb-weaving spider Araneus ventricosus genome elucidates the spidroin gene catalogue.</title>
        <authorList>
            <person name="Kono N."/>
            <person name="Nakamura H."/>
            <person name="Ohtoshi R."/>
            <person name="Moran D.A.P."/>
            <person name="Shinohara A."/>
            <person name="Yoshida Y."/>
            <person name="Fujiwara M."/>
            <person name="Mori M."/>
            <person name="Tomita M."/>
            <person name="Arakawa K."/>
        </authorList>
    </citation>
    <scope>NUCLEOTIDE SEQUENCE [LARGE SCALE GENOMIC DNA]</scope>
</reference>
<accession>A0A4Y2HXF6</accession>
<feature type="region of interest" description="Disordered" evidence="1">
    <location>
        <begin position="1"/>
        <end position="78"/>
    </location>
</feature>
<dbReference type="AlphaFoldDB" id="A0A4Y2HXF6"/>
<dbReference type="EMBL" id="BGPR01002219">
    <property type="protein sequence ID" value="GBM69922.1"/>
    <property type="molecule type" value="Genomic_DNA"/>
</dbReference>
<dbReference type="Proteomes" id="UP000499080">
    <property type="component" value="Unassembled WGS sequence"/>
</dbReference>
<evidence type="ECO:0000313" key="2">
    <source>
        <dbReference type="EMBL" id="GBM69922.1"/>
    </source>
</evidence>
<gene>
    <name evidence="2" type="ORF">AVEN_96435_1</name>
</gene>
<protein>
    <submittedName>
        <fullName evidence="2">Uncharacterized protein</fullName>
    </submittedName>
</protein>